<dbReference type="STRING" id="64971.SAMN05421831_11437"/>
<dbReference type="GO" id="GO:0006813">
    <property type="term" value="P:potassium ion transport"/>
    <property type="evidence" value="ECO:0007669"/>
    <property type="project" value="InterPro"/>
</dbReference>
<dbReference type="SUPFAM" id="SSF116726">
    <property type="entry name" value="TrkA C-terminal domain-like"/>
    <property type="match status" value="1"/>
</dbReference>
<dbReference type="PANTHER" id="PTHR43833">
    <property type="entry name" value="POTASSIUM CHANNEL PROTEIN 2-RELATED-RELATED"/>
    <property type="match status" value="1"/>
</dbReference>
<dbReference type="Proteomes" id="UP000242999">
    <property type="component" value="Unassembled WGS sequence"/>
</dbReference>
<dbReference type="InterPro" id="IPR050721">
    <property type="entry name" value="Trk_Ktr_HKT_K-transport"/>
</dbReference>
<name>A0A1H6U4A8_9GAMM</name>
<dbReference type="RefSeq" id="WP_177166891.1">
    <property type="nucleotide sequence ID" value="NZ_FNYH01000014.1"/>
</dbReference>
<reference evidence="3" key="1">
    <citation type="submission" date="2016-10" db="EMBL/GenBank/DDBJ databases">
        <authorList>
            <person name="Varghese N."/>
            <person name="Submissions S."/>
        </authorList>
    </citation>
    <scope>NUCLEOTIDE SEQUENCE [LARGE SCALE GENOMIC DNA]</scope>
    <source>
        <strain evidence="3">DSM 7165</strain>
    </source>
</reference>
<accession>A0A1H6U4A8</accession>
<protein>
    <submittedName>
        <fullName evidence="2">TrkA-N domain-containing protein</fullName>
    </submittedName>
</protein>
<sequence>MSSILPNFKNFIVIVGWDKFADLVTEQLANTQRQAIALVDDQKIADRVNSTYDNQKVVAIKMDYFNIEKLKKLPLDRAFGIYVNLATDRDRLMYVFQLRKHFPELAIITPVVNQKLKESFAVIPNIFPLSRDAISAKIFASHLFKQDVATYLNELLSPATCDKDHKLRQYKILADNPLCNEMYGDAFIKVKQDYNAVLVGISKRTAEGKYELRKNPTDETLVQKNDYLIILVNEKSAQALEQAFGIVTETPNDDSAPL</sequence>
<proteinExistence type="predicted"/>
<dbReference type="Pfam" id="PF02254">
    <property type="entry name" value="TrkA_N"/>
    <property type="match status" value="1"/>
</dbReference>
<dbReference type="InterPro" id="IPR003148">
    <property type="entry name" value="RCK_N"/>
</dbReference>
<organism evidence="2 3">
    <name type="scientific">Allopseudospirillum japonicum</name>
    <dbReference type="NCBI Taxonomy" id="64971"/>
    <lineage>
        <taxon>Bacteria</taxon>
        <taxon>Pseudomonadati</taxon>
        <taxon>Pseudomonadota</taxon>
        <taxon>Gammaproteobacteria</taxon>
        <taxon>Oceanospirillales</taxon>
        <taxon>Oceanospirillaceae</taxon>
        <taxon>Allopseudospirillum</taxon>
    </lineage>
</organism>
<dbReference type="SUPFAM" id="SSF51735">
    <property type="entry name" value="NAD(P)-binding Rossmann-fold domains"/>
    <property type="match status" value="1"/>
</dbReference>
<dbReference type="InterPro" id="IPR036721">
    <property type="entry name" value="RCK_C_sf"/>
</dbReference>
<feature type="domain" description="RCK N-terminal" evidence="1">
    <location>
        <begin position="12"/>
        <end position="119"/>
    </location>
</feature>
<dbReference type="PANTHER" id="PTHR43833:SF9">
    <property type="entry name" value="POTASSIUM CHANNEL PROTEIN YUGO-RELATED"/>
    <property type="match status" value="1"/>
</dbReference>
<evidence type="ECO:0000313" key="2">
    <source>
        <dbReference type="EMBL" id="SEI87198.1"/>
    </source>
</evidence>
<evidence type="ECO:0000313" key="3">
    <source>
        <dbReference type="Proteomes" id="UP000242999"/>
    </source>
</evidence>
<evidence type="ECO:0000259" key="1">
    <source>
        <dbReference type="Pfam" id="PF02254"/>
    </source>
</evidence>
<dbReference type="Gene3D" id="3.40.50.720">
    <property type="entry name" value="NAD(P)-binding Rossmann-like Domain"/>
    <property type="match status" value="1"/>
</dbReference>
<dbReference type="EMBL" id="FNYH01000014">
    <property type="protein sequence ID" value="SEI87198.1"/>
    <property type="molecule type" value="Genomic_DNA"/>
</dbReference>
<dbReference type="InterPro" id="IPR036291">
    <property type="entry name" value="NAD(P)-bd_dom_sf"/>
</dbReference>
<dbReference type="AlphaFoldDB" id="A0A1H6U4A8"/>
<gene>
    <name evidence="2" type="ORF">SAMN05421831_11437</name>
</gene>
<keyword evidence="3" id="KW-1185">Reference proteome</keyword>